<dbReference type="AlphaFoldDB" id="A0A7X0DTR3"/>
<organism evidence="1 2">
    <name type="scientific">Rhizobium leguminosarum</name>
    <dbReference type="NCBI Taxonomy" id="384"/>
    <lineage>
        <taxon>Bacteria</taxon>
        <taxon>Pseudomonadati</taxon>
        <taxon>Pseudomonadota</taxon>
        <taxon>Alphaproteobacteria</taxon>
        <taxon>Hyphomicrobiales</taxon>
        <taxon>Rhizobiaceae</taxon>
        <taxon>Rhizobium/Agrobacterium group</taxon>
        <taxon>Rhizobium</taxon>
    </lineage>
</organism>
<reference evidence="1 2" key="1">
    <citation type="submission" date="2020-08" db="EMBL/GenBank/DDBJ databases">
        <title>Genomic Encyclopedia of Type Strains, Phase IV (KMG-V): Genome sequencing to study the core and pangenomes of soil and plant-associated prokaryotes.</title>
        <authorList>
            <person name="Whitman W."/>
        </authorList>
    </citation>
    <scope>NUCLEOTIDE SEQUENCE [LARGE SCALE GENOMIC DNA]</scope>
    <source>
        <strain evidence="1 2">SEMIA 4011</strain>
    </source>
</reference>
<proteinExistence type="predicted"/>
<comment type="caution">
    <text evidence="1">The sequence shown here is derived from an EMBL/GenBank/DDBJ whole genome shotgun (WGS) entry which is preliminary data.</text>
</comment>
<dbReference type="Proteomes" id="UP000517187">
    <property type="component" value="Unassembled WGS sequence"/>
</dbReference>
<name>A0A7X0DTR3_RHILE</name>
<sequence length="68" mass="7826">MKRIAPDLAIDRRTVSSELARHLIDRHLTFDKLVQTASIGKRQLQIASRHSKISKGKPLFFLACRAWK</sequence>
<accession>A0A7X0DTR3</accession>
<evidence type="ECO:0000313" key="1">
    <source>
        <dbReference type="EMBL" id="MBB6222686.1"/>
    </source>
</evidence>
<evidence type="ECO:0000313" key="2">
    <source>
        <dbReference type="Proteomes" id="UP000517187"/>
    </source>
</evidence>
<gene>
    <name evidence="1" type="ORF">GGE66_003671</name>
</gene>
<dbReference type="EMBL" id="JACIIJ010000008">
    <property type="protein sequence ID" value="MBB6222686.1"/>
    <property type="molecule type" value="Genomic_DNA"/>
</dbReference>
<protein>
    <submittedName>
        <fullName evidence="1">Uncharacterized protein</fullName>
    </submittedName>
</protein>